<dbReference type="OrthoDB" id="8770617at2"/>
<protein>
    <submittedName>
        <fullName evidence="3">EamA family transporter</fullName>
    </submittedName>
</protein>
<evidence type="ECO:0000256" key="1">
    <source>
        <dbReference type="SAM" id="Phobius"/>
    </source>
</evidence>
<reference evidence="4" key="1">
    <citation type="submission" date="2018-05" db="EMBL/GenBank/DDBJ databases">
        <title>Azospirillum thermophila sp. nov., a novel isolated from hot spring.</title>
        <authorList>
            <person name="Zhao Z."/>
        </authorList>
    </citation>
    <scope>NUCLEOTIDE SEQUENCE [LARGE SCALE GENOMIC DNA]</scope>
    <source>
        <strain evidence="4">CFH 70021</strain>
    </source>
</reference>
<organism evidence="3 4">
    <name type="scientific">Azospirillum thermophilum</name>
    <dbReference type="NCBI Taxonomy" id="2202148"/>
    <lineage>
        <taxon>Bacteria</taxon>
        <taxon>Pseudomonadati</taxon>
        <taxon>Pseudomonadota</taxon>
        <taxon>Alphaproteobacteria</taxon>
        <taxon>Rhodospirillales</taxon>
        <taxon>Azospirillaceae</taxon>
        <taxon>Azospirillum</taxon>
    </lineage>
</organism>
<feature type="domain" description="EamA" evidence="2">
    <location>
        <begin position="164"/>
        <end position="297"/>
    </location>
</feature>
<dbReference type="PANTHER" id="PTHR22911">
    <property type="entry name" value="ACYL-MALONYL CONDENSING ENZYME-RELATED"/>
    <property type="match status" value="1"/>
</dbReference>
<dbReference type="InterPro" id="IPR000620">
    <property type="entry name" value="EamA_dom"/>
</dbReference>
<evidence type="ECO:0000313" key="4">
    <source>
        <dbReference type="Proteomes" id="UP000245629"/>
    </source>
</evidence>
<feature type="transmembrane region" description="Helical" evidence="1">
    <location>
        <begin position="195"/>
        <end position="214"/>
    </location>
</feature>
<dbReference type="EMBL" id="CP029353">
    <property type="protein sequence ID" value="AWK86617.1"/>
    <property type="molecule type" value="Genomic_DNA"/>
</dbReference>
<keyword evidence="1" id="KW-0812">Transmembrane</keyword>
<dbReference type="RefSeq" id="WP_109326913.1">
    <property type="nucleotide sequence ID" value="NZ_CP029353.1"/>
</dbReference>
<feature type="transmembrane region" description="Helical" evidence="1">
    <location>
        <begin position="18"/>
        <end position="36"/>
    </location>
</feature>
<feature type="transmembrane region" description="Helical" evidence="1">
    <location>
        <begin position="112"/>
        <end position="130"/>
    </location>
</feature>
<keyword evidence="1" id="KW-1133">Transmembrane helix</keyword>
<feature type="transmembrane region" description="Helical" evidence="1">
    <location>
        <begin position="162"/>
        <end position="183"/>
    </location>
</feature>
<dbReference type="Proteomes" id="UP000245629">
    <property type="component" value="Chromosome 2"/>
</dbReference>
<feature type="transmembrane region" description="Helical" evidence="1">
    <location>
        <begin position="255"/>
        <end position="275"/>
    </location>
</feature>
<evidence type="ECO:0000313" key="3">
    <source>
        <dbReference type="EMBL" id="AWK86617.1"/>
    </source>
</evidence>
<sequence>MPDASAALVLSHDRTQRTALIALFAGALAIAFAPIFVRLSEVGPTATAFWRVALATPVLAAWMVAERPGFSRRSPTGFRDFAGLALAGVFLAGDLIIWHLSLRYTSVANSTLLANFAPMFVAPVSFLLFGERFRRSFLAGLAMAVAGAVLLMGQSFRLNADQLYGDALALLSATFYAGYILAIGRLRAAFTTATVMAWSSAITAVAVLPVALAFGETMLPASLDGWAVLAGLALVSHVGGQSLIAHALAHLPAAFSSVSLLLQPAGAAILAWVLFAEPLGALQAAGAAVILGGILLARRGSR</sequence>
<feature type="domain" description="EamA" evidence="2">
    <location>
        <begin position="19"/>
        <end position="152"/>
    </location>
</feature>
<dbReference type="PANTHER" id="PTHR22911:SF76">
    <property type="entry name" value="EAMA DOMAIN-CONTAINING PROTEIN"/>
    <property type="match status" value="1"/>
</dbReference>
<evidence type="ECO:0000259" key="2">
    <source>
        <dbReference type="Pfam" id="PF00892"/>
    </source>
</evidence>
<dbReference type="Pfam" id="PF00892">
    <property type="entry name" value="EamA"/>
    <property type="match status" value="2"/>
</dbReference>
<accession>A0A2S2CQN8</accession>
<feature type="transmembrane region" description="Helical" evidence="1">
    <location>
        <begin position="77"/>
        <end position="100"/>
    </location>
</feature>
<dbReference type="SUPFAM" id="SSF103481">
    <property type="entry name" value="Multidrug resistance efflux transporter EmrE"/>
    <property type="match status" value="2"/>
</dbReference>
<feature type="transmembrane region" description="Helical" evidence="1">
    <location>
        <begin position="137"/>
        <end position="156"/>
    </location>
</feature>
<feature type="transmembrane region" description="Helical" evidence="1">
    <location>
        <begin position="48"/>
        <end position="65"/>
    </location>
</feature>
<gene>
    <name evidence="3" type="ORF">DEW08_10510</name>
</gene>
<dbReference type="AlphaFoldDB" id="A0A2S2CQN8"/>
<feature type="transmembrane region" description="Helical" evidence="1">
    <location>
        <begin position="281"/>
        <end position="297"/>
    </location>
</feature>
<dbReference type="InterPro" id="IPR037185">
    <property type="entry name" value="EmrE-like"/>
</dbReference>
<keyword evidence="1" id="KW-0472">Membrane</keyword>
<name>A0A2S2CQN8_9PROT</name>
<proteinExistence type="predicted"/>
<feature type="transmembrane region" description="Helical" evidence="1">
    <location>
        <begin position="226"/>
        <end position="248"/>
    </location>
</feature>
<dbReference type="GO" id="GO:0016020">
    <property type="term" value="C:membrane"/>
    <property type="evidence" value="ECO:0007669"/>
    <property type="project" value="InterPro"/>
</dbReference>
<dbReference type="KEGG" id="azz:DEW08_10510"/>
<keyword evidence="4" id="KW-1185">Reference proteome</keyword>